<dbReference type="GO" id="GO:0042795">
    <property type="term" value="P:snRNA transcription by RNA polymerase II"/>
    <property type="evidence" value="ECO:0007669"/>
    <property type="project" value="TreeGrafter"/>
</dbReference>
<dbReference type="PANTHER" id="PTHR23288:SF8">
    <property type="entry name" value="RNA POLYMERASE II ELONGATION FACTOR ELL2"/>
    <property type="match status" value="1"/>
</dbReference>
<feature type="non-terminal residue" evidence="3">
    <location>
        <position position="151"/>
    </location>
</feature>
<dbReference type="InterPro" id="IPR031176">
    <property type="entry name" value="ELL/occludin"/>
</dbReference>
<accession>A0A7K6QG78</accession>
<feature type="region of interest" description="Disordered" evidence="1">
    <location>
        <begin position="1"/>
        <end position="23"/>
    </location>
</feature>
<dbReference type="AlphaFoldDB" id="A0A7K6QG78"/>
<evidence type="ECO:0000259" key="2">
    <source>
        <dbReference type="Pfam" id="PF10390"/>
    </source>
</evidence>
<dbReference type="PANTHER" id="PTHR23288">
    <property type="entry name" value="OCCLUDIN AND RNA POLYMERASE II ELONGATION FACTOR ELL"/>
    <property type="match status" value="1"/>
</dbReference>
<feature type="non-terminal residue" evidence="3">
    <location>
        <position position="1"/>
    </location>
</feature>
<dbReference type="InterPro" id="IPR019464">
    <property type="entry name" value="ELL_N"/>
</dbReference>
<sequence length="151" mass="16689">EVKRLQPNTSGPVLRRKGTTSMSSANVDCRPCTAVLHRPYRDRVIHLLALRNYKKPELLALLLRDGVMQKDKGSLGKVLHQVANLNAKDNSFGLKEHLFKTIQKDWPGYSEIDRQNLELILARKSAPSQNATSTSQSTSAGPSGKDASPRS</sequence>
<dbReference type="OrthoDB" id="6284217at2759"/>
<feature type="compositionally biased region" description="Low complexity" evidence="1">
    <location>
        <begin position="125"/>
        <end position="144"/>
    </location>
</feature>
<dbReference type="GO" id="GO:0032968">
    <property type="term" value="P:positive regulation of transcription elongation by RNA polymerase II"/>
    <property type="evidence" value="ECO:0007669"/>
    <property type="project" value="TreeGrafter"/>
</dbReference>
<name>A0A7K6QG78_9PASS</name>
<comment type="caution">
    <text evidence="3">The sequence shown here is derived from an EMBL/GenBank/DDBJ whole genome shotgun (WGS) entry which is preliminary data.</text>
</comment>
<dbReference type="EMBL" id="VZRZ01002157">
    <property type="protein sequence ID" value="NWW72753.1"/>
    <property type="molecule type" value="Genomic_DNA"/>
</dbReference>
<feature type="domain" description="RNA polymerase II elongation factor ELL N-terminal" evidence="2">
    <location>
        <begin position="15"/>
        <end position="124"/>
    </location>
</feature>
<protein>
    <submittedName>
        <fullName evidence="3">ELL2 factor</fullName>
    </submittedName>
</protein>
<reference evidence="3 4" key="1">
    <citation type="submission" date="2019-09" db="EMBL/GenBank/DDBJ databases">
        <title>Bird 10,000 Genomes (B10K) Project - Family phase.</title>
        <authorList>
            <person name="Zhang G."/>
        </authorList>
    </citation>
    <scope>NUCLEOTIDE SEQUENCE [LARGE SCALE GENOMIC DNA]</scope>
    <source>
        <strain evidence="3">B10K-DU-029-53</strain>
    </source>
</reference>
<evidence type="ECO:0000256" key="1">
    <source>
        <dbReference type="SAM" id="MobiDB-lite"/>
    </source>
</evidence>
<dbReference type="Proteomes" id="UP000580879">
    <property type="component" value="Unassembled WGS sequence"/>
</dbReference>
<dbReference type="GO" id="GO:0008023">
    <property type="term" value="C:transcription elongation factor complex"/>
    <property type="evidence" value="ECO:0007669"/>
    <property type="project" value="InterPro"/>
</dbReference>
<evidence type="ECO:0000313" key="4">
    <source>
        <dbReference type="Proteomes" id="UP000580879"/>
    </source>
</evidence>
<dbReference type="GO" id="GO:0000987">
    <property type="term" value="F:cis-regulatory region sequence-specific DNA binding"/>
    <property type="evidence" value="ECO:0007669"/>
    <property type="project" value="TreeGrafter"/>
</dbReference>
<evidence type="ECO:0000313" key="3">
    <source>
        <dbReference type="EMBL" id="NWW72753.1"/>
    </source>
</evidence>
<dbReference type="Gene3D" id="1.10.10.2670">
    <property type="entry name" value="E3 ubiquitin-protein ligase"/>
    <property type="match status" value="1"/>
</dbReference>
<dbReference type="SUPFAM" id="SSF46785">
    <property type="entry name" value="Winged helix' DNA-binding domain"/>
    <property type="match status" value="1"/>
</dbReference>
<keyword evidence="4" id="KW-1185">Reference proteome</keyword>
<dbReference type="InterPro" id="IPR036390">
    <property type="entry name" value="WH_DNA-bd_sf"/>
</dbReference>
<dbReference type="Pfam" id="PF10390">
    <property type="entry name" value="ELL"/>
    <property type="match status" value="1"/>
</dbReference>
<organism evidence="3 4">
    <name type="scientific">Climacteris rufus</name>
    <name type="common">rufous treecreeper</name>
    <dbReference type="NCBI Taxonomy" id="47695"/>
    <lineage>
        <taxon>Eukaryota</taxon>
        <taxon>Metazoa</taxon>
        <taxon>Chordata</taxon>
        <taxon>Craniata</taxon>
        <taxon>Vertebrata</taxon>
        <taxon>Euteleostomi</taxon>
        <taxon>Archelosauria</taxon>
        <taxon>Archosauria</taxon>
        <taxon>Dinosauria</taxon>
        <taxon>Saurischia</taxon>
        <taxon>Theropoda</taxon>
        <taxon>Coelurosauria</taxon>
        <taxon>Aves</taxon>
        <taxon>Neognathae</taxon>
        <taxon>Neoaves</taxon>
        <taxon>Telluraves</taxon>
        <taxon>Australaves</taxon>
        <taxon>Passeriformes</taxon>
        <taxon>Climacteridae</taxon>
        <taxon>Climacteris</taxon>
    </lineage>
</organism>
<proteinExistence type="predicted"/>
<gene>
    <name evidence="3" type="primary">Ell2_0</name>
    <name evidence="3" type="ORF">CLIRUF_R10165</name>
</gene>
<feature type="region of interest" description="Disordered" evidence="1">
    <location>
        <begin position="123"/>
        <end position="151"/>
    </location>
</feature>
<feature type="compositionally biased region" description="Polar residues" evidence="1">
    <location>
        <begin position="1"/>
        <end position="11"/>
    </location>
</feature>
<dbReference type="GO" id="GO:0006368">
    <property type="term" value="P:transcription elongation by RNA polymerase II"/>
    <property type="evidence" value="ECO:0007669"/>
    <property type="project" value="InterPro"/>
</dbReference>
<dbReference type="InterPro" id="IPR042065">
    <property type="entry name" value="E3_ELL-like"/>
</dbReference>